<dbReference type="EMBL" id="WQKZ01000013">
    <property type="protein sequence ID" value="MVN79280.1"/>
    <property type="molecule type" value="Genomic_DNA"/>
</dbReference>
<dbReference type="AlphaFoldDB" id="A0A7K1TLK1"/>
<evidence type="ECO:0000313" key="3">
    <source>
        <dbReference type="EMBL" id="MVN79280.1"/>
    </source>
</evidence>
<sequence length="248" mass="26253">MRAFLPPVLPLSTLCLLAATAHAQTTFSLGPTVGYNLATAAYQESRYAAGATTASRSGLEAGLRALISRGHVSVQPALLYSQKGFTLNRTVSSFLGGNSSYTNQTHARLSYLILPVSVAYTQRATGSGAQVFAGPYVGVLLGGTYDYSTVRTANGTALYEQGQGKVEFSDRYATTDPTDTRVYSQRLDAGLQGGAGYRLGSTLLQLSYSVGLRNLNATYALNQGSTPAPTYQNRAFQVALTYVVGSSR</sequence>
<gene>
    <name evidence="3" type="ORF">GO988_23350</name>
</gene>
<dbReference type="RefSeq" id="WP_157570053.1">
    <property type="nucleotide sequence ID" value="NZ_WQKZ01000013.1"/>
</dbReference>
<keyword evidence="4" id="KW-1185">Reference proteome</keyword>
<proteinExistence type="predicted"/>
<name>A0A7K1TLK1_9BACT</name>
<dbReference type="Pfam" id="PF13568">
    <property type="entry name" value="OMP_b-brl_2"/>
    <property type="match status" value="1"/>
</dbReference>
<dbReference type="Proteomes" id="UP000441336">
    <property type="component" value="Unassembled WGS sequence"/>
</dbReference>
<comment type="caution">
    <text evidence="3">The sequence shown here is derived from an EMBL/GenBank/DDBJ whole genome shotgun (WGS) entry which is preliminary data.</text>
</comment>
<evidence type="ECO:0000313" key="4">
    <source>
        <dbReference type="Proteomes" id="UP000441336"/>
    </source>
</evidence>
<organism evidence="3 4">
    <name type="scientific">Hymenobacter ginkgonis</name>
    <dbReference type="NCBI Taxonomy" id="2682976"/>
    <lineage>
        <taxon>Bacteria</taxon>
        <taxon>Pseudomonadati</taxon>
        <taxon>Bacteroidota</taxon>
        <taxon>Cytophagia</taxon>
        <taxon>Cytophagales</taxon>
        <taxon>Hymenobacteraceae</taxon>
        <taxon>Hymenobacter</taxon>
    </lineage>
</organism>
<feature type="signal peptide" evidence="1">
    <location>
        <begin position="1"/>
        <end position="23"/>
    </location>
</feature>
<evidence type="ECO:0000256" key="1">
    <source>
        <dbReference type="SAM" id="SignalP"/>
    </source>
</evidence>
<feature type="domain" description="Outer membrane protein beta-barrel" evidence="2">
    <location>
        <begin position="23"/>
        <end position="215"/>
    </location>
</feature>
<accession>A0A7K1TLK1</accession>
<evidence type="ECO:0000259" key="2">
    <source>
        <dbReference type="Pfam" id="PF13568"/>
    </source>
</evidence>
<keyword evidence="1" id="KW-0732">Signal</keyword>
<reference evidence="3 4" key="1">
    <citation type="submission" date="2019-12" db="EMBL/GenBank/DDBJ databases">
        <title>Hymenobacter sp. HMF4947 Genome sequencing and assembly.</title>
        <authorList>
            <person name="Kang H."/>
            <person name="Cha I."/>
            <person name="Kim H."/>
            <person name="Joh K."/>
        </authorList>
    </citation>
    <scope>NUCLEOTIDE SEQUENCE [LARGE SCALE GENOMIC DNA]</scope>
    <source>
        <strain evidence="3 4">HMF4947</strain>
    </source>
</reference>
<feature type="chain" id="PRO_5029570266" evidence="1">
    <location>
        <begin position="24"/>
        <end position="248"/>
    </location>
</feature>
<protein>
    <submittedName>
        <fullName evidence="3">Outer membrane beta-barrel protein</fullName>
    </submittedName>
</protein>
<dbReference type="InterPro" id="IPR025665">
    <property type="entry name" value="Beta-barrel_OMP_2"/>
</dbReference>